<dbReference type="FunFam" id="3.80.10.10:FF:000275">
    <property type="entry name" value="Leucine-rich repeat receptor-like protein kinase"/>
    <property type="match status" value="1"/>
</dbReference>
<evidence type="ECO:0000256" key="1">
    <source>
        <dbReference type="ARBA" id="ARBA00004251"/>
    </source>
</evidence>
<evidence type="ECO:0000313" key="25">
    <source>
        <dbReference type="Proteomes" id="UP001341281"/>
    </source>
</evidence>
<feature type="signal peptide" evidence="22">
    <location>
        <begin position="1"/>
        <end position="22"/>
    </location>
</feature>
<dbReference type="Gene3D" id="1.10.510.10">
    <property type="entry name" value="Transferase(Phosphotransferase) domain 1"/>
    <property type="match status" value="1"/>
</dbReference>
<dbReference type="PRINTS" id="PR00019">
    <property type="entry name" value="LEURICHRPT"/>
</dbReference>
<dbReference type="InterPro" id="IPR011009">
    <property type="entry name" value="Kinase-like_dom_sf"/>
</dbReference>
<dbReference type="InterPro" id="IPR001611">
    <property type="entry name" value="Leu-rich_rpt"/>
</dbReference>
<evidence type="ECO:0000256" key="20">
    <source>
        <dbReference type="ARBA" id="ARBA00048679"/>
    </source>
</evidence>
<evidence type="ECO:0000256" key="22">
    <source>
        <dbReference type="SAM" id="SignalP"/>
    </source>
</evidence>
<evidence type="ECO:0000256" key="18">
    <source>
        <dbReference type="ARBA" id="ARBA00023180"/>
    </source>
</evidence>
<feature type="domain" description="Protein kinase" evidence="23">
    <location>
        <begin position="749"/>
        <end position="1045"/>
    </location>
</feature>
<comment type="catalytic activity">
    <reaction evidence="19">
        <text>L-threonyl-[protein] + ATP = O-phospho-L-threonyl-[protein] + ADP + H(+)</text>
        <dbReference type="Rhea" id="RHEA:46608"/>
        <dbReference type="Rhea" id="RHEA-COMP:11060"/>
        <dbReference type="Rhea" id="RHEA-COMP:11605"/>
        <dbReference type="ChEBI" id="CHEBI:15378"/>
        <dbReference type="ChEBI" id="CHEBI:30013"/>
        <dbReference type="ChEBI" id="CHEBI:30616"/>
        <dbReference type="ChEBI" id="CHEBI:61977"/>
        <dbReference type="ChEBI" id="CHEBI:456216"/>
        <dbReference type="EC" id="2.7.11.1"/>
    </reaction>
</comment>
<evidence type="ECO:0000256" key="8">
    <source>
        <dbReference type="ARBA" id="ARBA00022679"/>
    </source>
</evidence>
<evidence type="ECO:0000256" key="5">
    <source>
        <dbReference type="ARBA" id="ARBA00022527"/>
    </source>
</evidence>
<evidence type="ECO:0000259" key="23">
    <source>
        <dbReference type="PROSITE" id="PS50011"/>
    </source>
</evidence>
<evidence type="ECO:0000256" key="13">
    <source>
        <dbReference type="ARBA" id="ARBA00022777"/>
    </source>
</evidence>
<comment type="subcellular location">
    <subcellularLocation>
        <location evidence="1">Cell membrane</location>
        <topology evidence="1">Single-pass type I membrane protein</topology>
    </subcellularLocation>
</comment>
<comment type="catalytic activity">
    <reaction evidence="20">
        <text>L-seryl-[protein] + ATP = O-phospho-L-seryl-[protein] + ADP + H(+)</text>
        <dbReference type="Rhea" id="RHEA:17989"/>
        <dbReference type="Rhea" id="RHEA-COMP:9863"/>
        <dbReference type="Rhea" id="RHEA-COMP:11604"/>
        <dbReference type="ChEBI" id="CHEBI:15378"/>
        <dbReference type="ChEBI" id="CHEBI:29999"/>
        <dbReference type="ChEBI" id="CHEBI:30616"/>
        <dbReference type="ChEBI" id="CHEBI:83421"/>
        <dbReference type="ChEBI" id="CHEBI:456216"/>
        <dbReference type="EC" id="2.7.11.1"/>
    </reaction>
</comment>
<dbReference type="Gene3D" id="3.30.200.20">
    <property type="entry name" value="Phosphorylase Kinase, domain 1"/>
    <property type="match status" value="1"/>
</dbReference>
<evidence type="ECO:0000256" key="9">
    <source>
        <dbReference type="ARBA" id="ARBA00022692"/>
    </source>
</evidence>
<dbReference type="EC" id="2.7.11.1" evidence="3"/>
<dbReference type="FunFam" id="3.80.10.10:FF:001158">
    <property type="entry name" value="Leucine-rich repeat protein kinase family protein"/>
    <property type="match status" value="1"/>
</dbReference>
<keyword evidence="15 21" id="KW-1133">Transmembrane helix</keyword>
<accession>A0AAQ3UG04</accession>
<keyword evidence="14" id="KW-0067">ATP-binding</keyword>
<keyword evidence="8" id="KW-0808">Transferase</keyword>
<evidence type="ECO:0000256" key="19">
    <source>
        <dbReference type="ARBA" id="ARBA00047899"/>
    </source>
</evidence>
<evidence type="ECO:0000256" key="3">
    <source>
        <dbReference type="ARBA" id="ARBA00012513"/>
    </source>
</evidence>
<keyword evidence="6" id="KW-0597">Phosphoprotein</keyword>
<evidence type="ECO:0000313" key="24">
    <source>
        <dbReference type="EMBL" id="WVZ91470.1"/>
    </source>
</evidence>
<keyword evidence="11" id="KW-0677">Repeat</keyword>
<keyword evidence="5" id="KW-0723">Serine/threonine-protein kinase</keyword>
<evidence type="ECO:0000256" key="2">
    <source>
        <dbReference type="ARBA" id="ARBA00008684"/>
    </source>
</evidence>
<keyword evidence="12" id="KW-0547">Nucleotide-binding</keyword>
<dbReference type="AlphaFoldDB" id="A0AAQ3UG04"/>
<dbReference type="Proteomes" id="UP001341281">
    <property type="component" value="Chromosome 08"/>
</dbReference>
<organism evidence="24 25">
    <name type="scientific">Paspalum notatum var. saurae</name>
    <dbReference type="NCBI Taxonomy" id="547442"/>
    <lineage>
        <taxon>Eukaryota</taxon>
        <taxon>Viridiplantae</taxon>
        <taxon>Streptophyta</taxon>
        <taxon>Embryophyta</taxon>
        <taxon>Tracheophyta</taxon>
        <taxon>Spermatophyta</taxon>
        <taxon>Magnoliopsida</taxon>
        <taxon>Liliopsida</taxon>
        <taxon>Poales</taxon>
        <taxon>Poaceae</taxon>
        <taxon>PACMAD clade</taxon>
        <taxon>Panicoideae</taxon>
        <taxon>Andropogonodae</taxon>
        <taxon>Paspaleae</taxon>
        <taxon>Paspalinae</taxon>
        <taxon>Paspalum</taxon>
    </lineage>
</organism>
<evidence type="ECO:0000256" key="16">
    <source>
        <dbReference type="ARBA" id="ARBA00023136"/>
    </source>
</evidence>
<dbReference type="Pfam" id="PF08263">
    <property type="entry name" value="LRRNT_2"/>
    <property type="match status" value="1"/>
</dbReference>
<keyword evidence="18" id="KW-0325">Glycoprotein</keyword>
<dbReference type="InterPro" id="IPR032675">
    <property type="entry name" value="LRR_dom_sf"/>
</dbReference>
<evidence type="ECO:0000256" key="15">
    <source>
        <dbReference type="ARBA" id="ARBA00022989"/>
    </source>
</evidence>
<keyword evidence="4" id="KW-1003">Cell membrane</keyword>
<dbReference type="SMART" id="SM00220">
    <property type="entry name" value="S_TKc"/>
    <property type="match status" value="1"/>
</dbReference>
<dbReference type="SMART" id="SM00369">
    <property type="entry name" value="LRR_TYP"/>
    <property type="match status" value="10"/>
</dbReference>
<dbReference type="SUPFAM" id="SSF56112">
    <property type="entry name" value="Protein kinase-like (PK-like)"/>
    <property type="match status" value="1"/>
</dbReference>
<dbReference type="Pfam" id="PF00560">
    <property type="entry name" value="LRR_1"/>
    <property type="match status" value="11"/>
</dbReference>
<evidence type="ECO:0000256" key="10">
    <source>
        <dbReference type="ARBA" id="ARBA00022729"/>
    </source>
</evidence>
<dbReference type="PANTHER" id="PTHR27000">
    <property type="entry name" value="LEUCINE-RICH REPEAT RECEPTOR-LIKE PROTEIN KINASE FAMILY PROTEIN-RELATED"/>
    <property type="match status" value="1"/>
</dbReference>
<keyword evidence="10 22" id="KW-0732">Signal</keyword>
<dbReference type="Pfam" id="PF00069">
    <property type="entry name" value="Pkinase"/>
    <property type="match status" value="1"/>
</dbReference>
<dbReference type="GO" id="GO:0004674">
    <property type="term" value="F:protein serine/threonine kinase activity"/>
    <property type="evidence" value="ECO:0007669"/>
    <property type="project" value="UniProtKB-KW"/>
</dbReference>
<dbReference type="InterPro" id="IPR013210">
    <property type="entry name" value="LRR_N_plant-typ"/>
</dbReference>
<dbReference type="PROSITE" id="PS51450">
    <property type="entry name" value="LRR"/>
    <property type="match status" value="1"/>
</dbReference>
<evidence type="ECO:0000256" key="6">
    <source>
        <dbReference type="ARBA" id="ARBA00022553"/>
    </source>
</evidence>
<keyword evidence="13" id="KW-0418">Kinase</keyword>
<dbReference type="InterPro" id="IPR000719">
    <property type="entry name" value="Prot_kinase_dom"/>
</dbReference>
<evidence type="ECO:0000256" key="12">
    <source>
        <dbReference type="ARBA" id="ARBA00022741"/>
    </source>
</evidence>
<dbReference type="PROSITE" id="PS50011">
    <property type="entry name" value="PROTEIN_KINASE_DOM"/>
    <property type="match status" value="1"/>
</dbReference>
<keyword evidence="9 21" id="KW-0812">Transmembrane</keyword>
<reference evidence="24 25" key="1">
    <citation type="submission" date="2024-02" db="EMBL/GenBank/DDBJ databases">
        <title>High-quality chromosome-scale genome assembly of Pensacola bahiagrass (Paspalum notatum Flugge var. saurae).</title>
        <authorList>
            <person name="Vega J.M."/>
            <person name="Podio M."/>
            <person name="Orjuela J."/>
            <person name="Siena L.A."/>
            <person name="Pessino S.C."/>
            <person name="Combes M.C."/>
            <person name="Mariac C."/>
            <person name="Albertini E."/>
            <person name="Pupilli F."/>
            <person name="Ortiz J.P.A."/>
            <person name="Leblanc O."/>
        </authorList>
    </citation>
    <scope>NUCLEOTIDE SEQUENCE [LARGE SCALE GENOMIC DNA]</scope>
    <source>
        <strain evidence="24">R1</strain>
        <tissue evidence="24">Leaf</tissue>
    </source>
</reference>
<dbReference type="FunFam" id="3.80.10.10:FF:000288">
    <property type="entry name" value="LRR receptor-like serine/threonine-protein kinase EFR"/>
    <property type="match status" value="1"/>
</dbReference>
<dbReference type="Pfam" id="PF13855">
    <property type="entry name" value="LRR_8"/>
    <property type="match status" value="1"/>
</dbReference>
<sequence>MARVLVFLLVAHLLVFLSGHSAISAGSTNKSEIDRQALVNFRQGITSDPSGVLSSWGDSLNFCSWRGVTCGKALPLRVVSLELNSLQLSGILSSSLAQLTSTERLDLSNNSLSGSIPEDLGTLPKLQVLMLANNSLTGAIPYSLASSSSLSTLTLSRNNLTGEIPPALFANSSTLAMVDLQMNSLAGVIPTFHKGTALKYLCLTENLLSGSIPPSIGNVSSLQFILLGQNMLAGPIPETLGHISKLLELDLSYNMLSGHVPLPLYNLSSLKYISLGINQLIGQLPSDIGYSLPSLQVLIMQGNSLMGLIPASLENASNLQVLDLSNNSLHGRVPSLGSLPELREVILGSNRLEAHNWQFLASLTNCTQLTKLSLEGNILNGSLPGSIGNLSTSLEYLFLGSNQISGFIPVGISNLVNLTAVSMENNVLSGNIPSTIGELNNLFILNLSKNKLSGQIPSSIGSIGALGKLLLDDNELSGNIPSSLHQCLGMLQLNLSYNNLDGVLPSELFYGPPLSLGLDLSHNSLKGEIPEDIGQPGTIVLLDVSNNLFSGAIPRALGGLSVLSSLRMEGNKLQGPIPGSFKGLTSIQYINLSRNELAGTVPEFFENLPMLEKLDLSYNNLEGAIPTGGYFQNSTALFLDGNKGLCSRSSRLALPICDGSPGTSRSQNHVLLLLLVVIPLVAIALVILLWILVTLWKERVFEFPQWKYLLSNFCFVSQPKRREVQILPLNNETLKKVSYSDILKATNCFSSVHTISSTRTGSVYVGRFKYDKSLVAIKVFNLKEPAAYESYFIECEVLRSTRHRNIMRPVTLCSTLDTGNHEFKALIFEFMVNGSLERWLHCEYYSGTPERVLSLGQRICIAADVASALDYVHNQVTPPLVHCDLKPSNILLDNDMTARLGDFGSAKFLFPDLIIPKRLDEVGGTIGYMAPEYGMGSEITTEGDVYSFGVLLLEMLTGKQPTDDLFVDGLNLHKFTHYMFPDRLAEIIDPHMVHEESQPCVEQWMESYIIPLFTLGLSCSMESPKDRPGMGDVCAKLSAIKEGFLKSRDEFPDSH</sequence>
<proteinExistence type="inferred from homology"/>
<evidence type="ECO:0000256" key="21">
    <source>
        <dbReference type="SAM" id="Phobius"/>
    </source>
</evidence>
<evidence type="ECO:0000256" key="17">
    <source>
        <dbReference type="ARBA" id="ARBA00023170"/>
    </source>
</evidence>
<keyword evidence="16 21" id="KW-0472">Membrane</keyword>
<dbReference type="GO" id="GO:0005886">
    <property type="term" value="C:plasma membrane"/>
    <property type="evidence" value="ECO:0007669"/>
    <property type="project" value="UniProtKB-SubCell"/>
</dbReference>
<dbReference type="EMBL" id="CP144752">
    <property type="protein sequence ID" value="WVZ91470.1"/>
    <property type="molecule type" value="Genomic_DNA"/>
</dbReference>
<dbReference type="InterPro" id="IPR003591">
    <property type="entry name" value="Leu-rich_rpt_typical-subtyp"/>
</dbReference>
<dbReference type="InterPro" id="IPR008271">
    <property type="entry name" value="Ser/Thr_kinase_AS"/>
</dbReference>
<protein>
    <recommendedName>
        <fullName evidence="3">non-specific serine/threonine protein kinase</fullName>
        <ecNumber evidence="3">2.7.11.1</ecNumber>
    </recommendedName>
</protein>
<feature type="transmembrane region" description="Helical" evidence="21">
    <location>
        <begin position="670"/>
        <end position="693"/>
    </location>
</feature>
<name>A0AAQ3UG04_PASNO</name>
<keyword evidence="7" id="KW-0433">Leucine-rich repeat</keyword>
<dbReference type="SUPFAM" id="SSF52058">
    <property type="entry name" value="L domain-like"/>
    <property type="match status" value="1"/>
</dbReference>
<dbReference type="PANTHER" id="PTHR27000:SF812">
    <property type="entry name" value="PROTEIN KINASE DOMAIN-CONTAINING PROTEIN"/>
    <property type="match status" value="1"/>
</dbReference>
<keyword evidence="25" id="KW-1185">Reference proteome</keyword>
<dbReference type="Gene3D" id="3.80.10.10">
    <property type="entry name" value="Ribonuclease Inhibitor"/>
    <property type="match status" value="6"/>
</dbReference>
<evidence type="ECO:0000256" key="14">
    <source>
        <dbReference type="ARBA" id="ARBA00022840"/>
    </source>
</evidence>
<dbReference type="PROSITE" id="PS00108">
    <property type="entry name" value="PROTEIN_KINASE_ST"/>
    <property type="match status" value="1"/>
</dbReference>
<dbReference type="GO" id="GO:0005524">
    <property type="term" value="F:ATP binding"/>
    <property type="evidence" value="ECO:0007669"/>
    <property type="project" value="UniProtKB-KW"/>
</dbReference>
<gene>
    <name evidence="24" type="ORF">U9M48_037636</name>
</gene>
<evidence type="ECO:0000256" key="7">
    <source>
        <dbReference type="ARBA" id="ARBA00022614"/>
    </source>
</evidence>
<dbReference type="FunFam" id="1.10.510.10:FF:000358">
    <property type="entry name" value="Putative leucine-rich repeat receptor-like serine/threonine-protein kinase"/>
    <property type="match status" value="1"/>
</dbReference>
<evidence type="ECO:0000256" key="11">
    <source>
        <dbReference type="ARBA" id="ARBA00022737"/>
    </source>
</evidence>
<comment type="similarity">
    <text evidence="2">Belongs to the protein kinase superfamily. Ser/Thr protein kinase family.</text>
</comment>
<feature type="chain" id="PRO_5043019134" description="non-specific serine/threonine protein kinase" evidence="22">
    <location>
        <begin position="23"/>
        <end position="1055"/>
    </location>
</feature>
<keyword evidence="17" id="KW-0675">Receptor</keyword>
<evidence type="ECO:0000256" key="4">
    <source>
        <dbReference type="ARBA" id="ARBA00022475"/>
    </source>
</evidence>
<dbReference type="SUPFAM" id="SSF52047">
    <property type="entry name" value="RNI-like"/>
    <property type="match status" value="1"/>
</dbReference>